<dbReference type="EMBL" id="JAUZQC010000009">
    <property type="protein sequence ID" value="KAK5865629.1"/>
    <property type="molecule type" value="Genomic_DNA"/>
</dbReference>
<comment type="caution">
    <text evidence="2">The sequence shown here is derived from an EMBL/GenBank/DDBJ whole genome shotgun (WGS) entry which is preliminary data.</text>
</comment>
<reference evidence="2 3" key="2">
    <citation type="journal article" date="2023" name="Mol. Biol. Evol.">
        <title>Genomics of Secondarily Temperate Adaptation in the Only Non-Antarctic Icefish.</title>
        <authorList>
            <person name="Rivera-Colon A.G."/>
            <person name="Rayamajhi N."/>
            <person name="Minhas B.F."/>
            <person name="Madrigal G."/>
            <person name="Bilyk K.T."/>
            <person name="Yoon V."/>
            <person name="Hune M."/>
            <person name="Gregory S."/>
            <person name="Cheng C.H.C."/>
            <person name="Catchen J.M."/>
        </authorList>
    </citation>
    <scope>NUCLEOTIDE SEQUENCE [LARGE SCALE GENOMIC DNA]</scope>
    <source>
        <strain evidence="2">JMC-PN-2008</strain>
    </source>
</reference>
<protein>
    <submittedName>
        <fullName evidence="2">Uncharacterized protein</fullName>
    </submittedName>
</protein>
<reference evidence="2 3" key="1">
    <citation type="journal article" date="2023" name="Genes (Basel)">
        <title>Chromosome-Level Genome Assembly and Circadian Gene Repertoire of the Patagonia Blennie Eleginops maclovinus-The Closest Ancestral Proxy of Antarctic Cryonotothenioids.</title>
        <authorList>
            <person name="Cheng C.C."/>
            <person name="Rivera-Colon A.G."/>
            <person name="Minhas B.F."/>
            <person name="Wilson L."/>
            <person name="Rayamajhi N."/>
            <person name="Vargas-Chacoff L."/>
            <person name="Catchen J.M."/>
        </authorList>
    </citation>
    <scope>NUCLEOTIDE SEQUENCE [LARGE SCALE GENOMIC DNA]</scope>
    <source>
        <strain evidence="2">JMC-PN-2008</strain>
    </source>
</reference>
<sequence length="84" mass="8778">MLSAGLPENLGLWGGEVEGVGWLSVPWGEEGEKKGGGSSTRPTRPVQSCPVKRAQSWGSDVDYKGGASFKTADVRVCGGGRVTR</sequence>
<dbReference type="AlphaFoldDB" id="A0AAN7XRN6"/>
<name>A0AAN7XRN6_ELEMC</name>
<feature type="region of interest" description="Disordered" evidence="1">
    <location>
        <begin position="24"/>
        <end position="52"/>
    </location>
</feature>
<evidence type="ECO:0000256" key="1">
    <source>
        <dbReference type="SAM" id="MobiDB-lite"/>
    </source>
</evidence>
<keyword evidence="3" id="KW-1185">Reference proteome</keyword>
<proteinExistence type="predicted"/>
<accession>A0AAN7XRN6</accession>
<dbReference type="Proteomes" id="UP001346869">
    <property type="component" value="Unassembled WGS sequence"/>
</dbReference>
<organism evidence="2 3">
    <name type="scientific">Eleginops maclovinus</name>
    <name type="common">Patagonian blennie</name>
    <name type="synonym">Eleginus maclovinus</name>
    <dbReference type="NCBI Taxonomy" id="56733"/>
    <lineage>
        <taxon>Eukaryota</taxon>
        <taxon>Metazoa</taxon>
        <taxon>Chordata</taxon>
        <taxon>Craniata</taxon>
        <taxon>Vertebrata</taxon>
        <taxon>Euteleostomi</taxon>
        <taxon>Actinopterygii</taxon>
        <taxon>Neopterygii</taxon>
        <taxon>Teleostei</taxon>
        <taxon>Neoteleostei</taxon>
        <taxon>Acanthomorphata</taxon>
        <taxon>Eupercaria</taxon>
        <taxon>Perciformes</taxon>
        <taxon>Notothenioidei</taxon>
        <taxon>Eleginopidae</taxon>
        <taxon>Eleginops</taxon>
    </lineage>
</organism>
<gene>
    <name evidence="2" type="ORF">PBY51_019883</name>
</gene>
<evidence type="ECO:0000313" key="3">
    <source>
        <dbReference type="Proteomes" id="UP001346869"/>
    </source>
</evidence>
<evidence type="ECO:0000313" key="2">
    <source>
        <dbReference type="EMBL" id="KAK5865629.1"/>
    </source>
</evidence>